<proteinExistence type="predicted"/>
<sequence>MRLSLRAALPIVLVGLAPFPAALAADYDPPMVIDTPEEYVPVEVGNGWYLRGDVTYTLNDPSYNFTLFGQTAKIDRFGGGLGVGYQFTDWLRSDVTLNYVGGRRYDYDDGFDAGSAKQQVWSGLVNAYVDLGTYVGVTPYVGAGAGMVYSKHSVNIDPGPPDGVYTSADDQYAFAYALMAGVAYRVSDNISVDLGYQYFSSPSAEYLNADTFSMDKGIDYHQIKLGLRYDLW</sequence>
<keyword evidence="5" id="KW-1185">Reference proteome</keyword>
<evidence type="ECO:0000259" key="3">
    <source>
        <dbReference type="Pfam" id="PF13505"/>
    </source>
</evidence>
<dbReference type="Gene3D" id="2.40.160.20">
    <property type="match status" value="1"/>
</dbReference>
<dbReference type="RefSeq" id="WP_085466939.1">
    <property type="nucleotide sequence ID" value="NZ_FXBL01000004.1"/>
</dbReference>
<reference evidence="4 5" key="1">
    <citation type="submission" date="2017-04" db="EMBL/GenBank/DDBJ databases">
        <authorList>
            <person name="Afonso C.L."/>
            <person name="Miller P.J."/>
            <person name="Scott M.A."/>
            <person name="Spackman E."/>
            <person name="Goraichik I."/>
            <person name="Dimitrov K.M."/>
            <person name="Suarez D.L."/>
            <person name="Swayne D.E."/>
        </authorList>
    </citation>
    <scope>NUCLEOTIDE SEQUENCE [LARGE SCALE GENOMIC DNA]</scope>
    <source>
        <strain evidence="4 5">B5P</strain>
    </source>
</reference>
<name>A0A1X7PTD4_9HYPH</name>
<gene>
    <name evidence="4" type="ORF">SAMN02982922_5350</name>
</gene>
<dbReference type="EMBL" id="FXBL01000004">
    <property type="protein sequence ID" value="SMH55434.1"/>
    <property type="molecule type" value="Genomic_DNA"/>
</dbReference>
<organism evidence="4 5">
    <name type="scientific">Mesorhizobium australicum</name>
    <dbReference type="NCBI Taxonomy" id="536018"/>
    <lineage>
        <taxon>Bacteria</taxon>
        <taxon>Pseudomonadati</taxon>
        <taxon>Pseudomonadota</taxon>
        <taxon>Alphaproteobacteria</taxon>
        <taxon>Hyphomicrobiales</taxon>
        <taxon>Phyllobacteriaceae</taxon>
        <taxon>Mesorhizobium</taxon>
    </lineage>
</organism>
<dbReference type="AlphaFoldDB" id="A0A1X7PTD4"/>
<evidence type="ECO:0000256" key="2">
    <source>
        <dbReference type="SAM" id="SignalP"/>
    </source>
</evidence>
<dbReference type="Proteomes" id="UP000193083">
    <property type="component" value="Unassembled WGS sequence"/>
</dbReference>
<dbReference type="OrthoDB" id="5643626at2"/>
<dbReference type="InterPro" id="IPR027385">
    <property type="entry name" value="Beta-barrel_OMP"/>
</dbReference>
<dbReference type="SUPFAM" id="SSF56925">
    <property type="entry name" value="OMPA-like"/>
    <property type="match status" value="1"/>
</dbReference>
<evidence type="ECO:0000256" key="1">
    <source>
        <dbReference type="ARBA" id="ARBA00022729"/>
    </source>
</evidence>
<feature type="signal peptide" evidence="2">
    <location>
        <begin position="1"/>
        <end position="24"/>
    </location>
</feature>
<dbReference type="InterPro" id="IPR011250">
    <property type="entry name" value="OMP/PagP_B-barrel"/>
</dbReference>
<protein>
    <submittedName>
        <fullName evidence="4">Opacity protein</fullName>
    </submittedName>
</protein>
<keyword evidence="1 2" id="KW-0732">Signal</keyword>
<feature type="domain" description="Outer membrane protein beta-barrel" evidence="3">
    <location>
        <begin position="47"/>
        <end position="229"/>
    </location>
</feature>
<evidence type="ECO:0000313" key="5">
    <source>
        <dbReference type="Proteomes" id="UP000193083"/>
    </source>
</evidence>
<feature type="chain" id="PRO_5010882624" evidence="2">
    <location>
        <begin position="25"/>
        <end position="232"/>
    </location>
</feature>
<accession>A0A1X7PTD4</accession>
<evidence type="ECO:0000313" key="4">
    <source>
        <dbReference type="EMBL" id="SMH55434.1"/>
    </source>
</evidence>
<dbReference type="Pfam" id="PF13505">
    <property type="entry name" value="OMP_b-brl"/>
    <property type="match status" value="1"/>
</dbReference>